<evidence type="ECO:0000313" key="1">
    <source>
        <dbReference type="EMBL" id="MBW0482712.1"/>
    </source>
</evidence>
<gene>
    <name evidence="1" type="ORF">O181_022427</name>
</gene>
<comment type="caution">
    <text evidence="1">The sequence shown here is derived from an EMBL/GenBank/DDBJ whole genome shotgun (WGS) entry which is preliminary data.</text>
</comment>
<dbReference type="EMBL" id="AVOT02006900">
    <property type="protein sequence ID" value="MBW0482712.1"/>
    <property type="molecule type" value="Genomic_DNA"/>
</dbReference>
<reference evidence="1" key="1">
    <citation type="submission" date="2021-03" db="EMBL/GenBank/DDBJ databases">
        <title>Draft genome sequence of rust myrtle Austropuccinia psidii MF-1, a brazilian biotype.</title>
        <authorList>
            <person name="Quecine M.C."/>
            <person name="Pachon D.M.R."/>
            <person name="Bonatelli M.L."/>
            <person name="Correr F.H."/>
            <person name="Franceschini L.M."/>
            <person name="Leite T.F."/>
            <person name="Margarido G.R.A."/>
            <person name="Almeida C.A."/>
            <person name="Ferrarezi J.A."/>
            <person name="Labate C.A."/>
        </authorList>
    </citation>
    <scope>NUCLEOTIDE SEQUENCE</scope>
    <source>
        <strain evidence="1">MF-1</strain>
    </source>
</reference>
<evidence type="ECO:0000313" key="2">
    <source>
        <dbReference type="Proteomes" id="UP000765509"/>
    </source>
</evidence>
<dbReference type="AlphaFoldDB" id="A0A9Q3GX42"/>
<proteinExistence type="predicted"/>
<sequence length="75" mass="7703">MRSVAARILGSGFTKPAHCAVSAAPASVQGKMLKAIDDGQLPTSGPSPGIGFALRPKTAFDSHPSLHLGSNYRSI</sequence>
<protein>
    <submittedName>
        <fullName evidence="1">Uncharacterized protein</fullName>
    </submittedName>
</protein>
<organism evidence="1 2">
    <name type="scientific">Austropuccinia psidii MF-1</name>
    <dbReference type="NCBI Taxonomy" id="1389203"/>
    <lineage>
        <taxon>Eukaryota</taxon>
        <taxon>Fungi</taxon>
        <taxon>Dikarya</taxon>
        <taxon>Basidiomycota</taxon>
        <taxon>Pucciniomycotina</taxon>
        <taxon>Pucciniomycetes</taxon>
        <taxon>Pucciniales</taxon>
        <taxon>Sphaerophragmiaceae</taxon>
        <taxon>Austropuccinia</taxon>
    </lineage>
</organism>
<keyword evidence="2" id="KW-1185">Reference proteome</keyword>
<name>A0A9Q3GX42_9BASI</name>
<accession>A0A9Q3GX42</accession>
<dbReference type="Proteomes" id="UP000765509">
    <property type="component" value="Unassembled WGS sequence"/>
</dbReference>